<protein>
    <recommendedName>
        <fullName evidence="10">Fluoride-specific ion channel FluC</fullName>
    </recommendedName>
</protein>
<dbReference type="PANTHER" id="PTHR28259:SF1">
    <property type="entry name" value="FLUORIDE EXPORT PROTEIN 1-RELATED"/>
    <property type="match status" value="1"/>
</dbReference>
<comment type="similarity">
    <text evidence="7 10">Belongs to the fluoride channel Fluc/FEX (TC 1.A.43) family.</text>
</comment>
<evidence type="ECO:0000256" key="9">
    <source>
        <dbReference type="ARBA" id="ARBA00049940"/>
    </source>
</evidence>
<comment type="catalytic activity">
    <reaction evidence="8">
        <text>fluoride(in) = fluoride(out)</text>
        <dbReference type="Rhea" id="RHEA:76159"/>
        <dbReference type="ChEBI" id="CHEBI:17051"/>
    </reaction>
    <physiologicalReaction direction="left-to-right" evidence="8">
        <dbReference type="Rhea" id="RHEA:76160"/>
    </physiologicalReaction>
</comment>
<keyword evidence="10" id="KW-0406">Ion transport</keyword>
<evidence type="ECO:0000256" key="5">
    <source>
        <dbReference type="ARBA" id="ARBA00023136"/>
    </source>
</evidence>
<proteinExistence type="inferred from homology"/>
<evidence type="ECO:0000256" key="10">
    <source>
        <dbReference type="HAMAP-Rule" id="MF_00454"/>
    </source>
</evidence>
<keyword evidence="4 10" id="KW-1133">Transmembrane helix</keyword>
<evidence type="ECO:0000256" key="8">
    <source>
        <dbReference type="ARBA" id="ARBA00035585"/>
    </source>
</evidence>
<evidence type="ECO:0000256" key="6">
    <source>
        <dbReference type="ARBA" id="ARBA00023303"/>
    </source>
</evidence>
<accession>A0ABY4YHZ1</accession>
<comment type="activity regulation">
    <text evidence="10">Na(+) is not transported, but it plays an essential structural role and its presence is essential for fluoride channel function.</text>
</comment>
<dbReference type="InterPro" id="IPR003691">
    <property type="entry name" value="FluC"/>
</dbReference>
<keyword evidence="12" id="KW-1185">Reference proteome</keyword>
<dbReference type="EMBL" id="CP099490">
    <property type="protein sequence ID" value="USQ76232.1"/>
    <property type="molecule type" value="Genomic_DNA"/>
</dbReference>
<reference evidence="11" key="1">
    <citation type="submission" date="2022-06" db="EMBL/GenBank/DDBJ databases">
        <title>Ornithinimicrobium JY.X270.</title>
        <authorList>
            <person name="Huang Y."/>
        </authorList>
    </citation>
    <scope>NUCLEOTIDE SEQUENCE</scope>
    <source>
        <strain evidence="11">JY.X270</strain>
    </source>
</reference>
<dbReference type="RefSeq" id="WP_252620927.1">
    <property type="nucleotide sequence ID" value="NZ_CP099490.1"/>
</dbReference>
<keyword evidence="2 10" id="KW-1003">Cell membrane</keyword>
<keyword evidence="6 10" id="KW-0407">Ion channel</keyword>
<feature type="binding site" evidence="10">
    <location>
        <position position="80"/>
    </location>
    <ligand>
        <name>Na(+)</name>
        <dbReference type="ChEBI" id="CHEBI:29101"/>
        <note>structural</note>
    </ligand>
</feature>
<dbReference type="NCBIfam" id="TIGR00494">
    <property type="entry name" value="crcB"/>
    <property type="match status" value="1"/>
</dbReference>
<gene>
    <name evidence="10 11" type="primary">crcB</name>
    <name evidence="10" type="synonym">fluC</name>
    <name evidence="11" type="ORF">NF557_16840</name>
</gene>
<keyword evidence="10" id="KW-0813">Transport</keyword>
<evidence type="ECO:0000313" key="12">
    <source>
        <dbReference type="Proteomes" id="UP001056535"/>
    </source>
</evidence>
<feature type="transmembrane region" description="Helical" evidence="10">
    <location>
        <begin position="105"/>
        <end position="126"/>
    </location>
</feature>
<keyword evidence="10" id="KW-0915">Sodium</keyword>
<keyword evidence="10" id="KW-0479">Metal-binding</keyword>
<keyword evidence="5 10" id="KW-0472">Membrane</keyword>
<dbReference type="HAMAP" id="MF_00454">
    <property type="entry name" value="FluC"/>
    <property type="match status" value="1"/>
</dbReference>
<organism evidence="11 12">
    <name type="scientific">Ornithinimicrobium cryptoxanthini</name>
    <dbReference type="NCBI Taxonomy" id="2934161"/>
    <lineage>
        <taxon>Bacteria</taxon>
        <taxon>Bacillati</taxon>
        <taxon>Actinomycetota</taxon>
        <taxon>Actinomycetes</taxon>
        <taxon>Micrococcales</taxon>
        <taxon>Ornithinimicrobiaceae</taxon>
        <taxon>Ornithinimicrobium</taxon>
    </lineage>
</organism>
<feature type="transmembrane region" description="Helical" evidence="10">
    <location>
        <begin position="36"/>
        <end position="57"/>
    </location>
</feature>
<dbReference type="Proteomes" id="UP001056535">
    <property type="component" value="Chromosome"/>
</dbReference>
<name>A0ABY4YHZ1_9MICO</name>
<comment type="function">
    <text evidence="9 10">Fluoride-specific ion channel. Important for reducing fluoride concentration in the cell, thus reducing its toxicity.</text>
</comment>
<feature type="binding site" evidence="10">
    <location>
        <position position="83"/>
    </location>
    <ligand>
        <name>Na(+)</name>
        <dbReference type="ChEBI" id="CHEBI:29101"/>
        <note>structural</note>
    </ligand>
</feature>
<evidence type="ECO:0000313" key="11">
    <source>
        <dbReference type="EMBL" id="USQ76232.1"/>
    </source>
</evidence>
<dbReference type="Pfam" id="PF02537">
    <property type="entry name" value="CRCB"/>
    <property type="match status" value="1"/>
</dbReference>
<evidence type="ECO:0000256" key="4">
    <source>
        <dbReference type="ARBA" id="ARBA00022989"/>
    </source>
</evidence>
<dbReference type="PANTHER" id="PTHR28259">
    <property type="entry name" value="FLUORIDE EXPORT PROTEIN 1-RELATED"/>
    <property type="match status" value="1"/>
</dbReference>
<feature type="transmembrane region" description="Helical" evidence="10">
    <location>
        <begin position="69"/>
        <end position="93"/>
    </location>
</feature>
<evidence type="ECO:0000256" key="1">
    <source>
        <dbReference type="ARBA" id="ARBA00004651"/>
    </source>
</evidence>
<sequence>MRLTPLLVVVVAVGGVLGTTGRYAAAHLIPTAQDIPWATLAVNLVGAFLLGLLLESLSRTGAETPRRQLARLGLGTGLLGGFTTYSTLALEVLELWSDGQPARAVGYGAGSVSAGLLAALAGMVLAHRLGGQRAGGGARHD</sequence>
<keyword evidence="3 10" id="KW-0812">Transmembrane</keyword>
<comment type="subcellular location">
    <subcellularLocation>
        <location evidence="1 10">Cell membrane</location>
        <topology evidence="1 10">Multi-pass membrane protein</topology>
    </subcellularLocation>
</comment>
<evidence type="ECO:0000256" key="3">
    <source>
        <dbReference type="ARBA" id="ARBA00022692"/>
    </source>
</evidence>
<evidence type="ECO:0000256" key="7">
    <source>
        <dbReference type="ARBA" id="ARBA00035120"/>
    </source>
</evidence>
<evidence type="ECO:0000256" key="2">
    <source>
        <dbReference type="ARBA" id="ARBA00022475"/>
    </source>
</evidence>